<gene>
    <name evidence="1" type="ORF">QQZ08_007607</name>
</gene>
<dbReference type="EMBL" id="JAZAVK010000074">
    <property type="protein sequence ID" value="KAK7425893.1"/>
    <property type="molecule type" value="Genomic_DNA"/>
</dbReference>
<reference evidence="1 2" key="1">
    <citation type="journal article" date="2025" name="Microbiol. Resour. Announc.">
        <title>Draft genome sequences for Neonectria magnoliae and Neonectria punicea, canker pathogens of Liriodendron tulipifera and Acer saccharum in West Virginia.</title>
        <authorList>
            <person name="Petronek H.M."/>
            <person name="Kasson M.T."/>
            <person name="Metheny A.M."/>
            <person name="Stauder C.M."/>
            <person name="Lovett B."/>
            <person name="Lynch S.C."/>
            <person name="Garnas J.R."/>
            <person name="Kasson L.R."/>
            <person name="Stajich J.E."/>
        </authorList>
    </citation>
    <scope>NUCLEOTIDE SEQUENCE [LARGE SCALE GENOMIC DNA]</scope>
    <source>
        <strain evidence="1 2">NRRL 64651</strain>
    </source>
</reference>
<name>A0ABR1HXG5_9HYPO</name>
<sequence>MASPGASDFQVKDLDVLDDEHIVTFRRALRRILATPLAEFTYAQILDGLPTEESLEDSYVYMESHPVYKLGHKDLCEGFLEKARSFRTSFDPSNLRFKQSVLIAVQSSTPNSKPFHLRLIELVVVACHQIAAHLFELDNGAHKHQLHQDWLDIENQAASDDLSYCPPAAAFFHKAYQCAEQYPRGLADVAGYWAEGKIFGGVVVFDRGKTEQECNSMWIYGSDMFDPKTLYPPTEQQFDALVDFLLAGPDKAACPLPIHGTPFNRPRWDPDDALARFHIFRDKWERKIPAAPPRHGCVRNSKDWPELDDRNLVQIQLANKQWGGPVDEEALAAAEKRLMLVTPSSPCWNPYIMDVEQAETD</sequence>
<evidence type="ECO:0000313" key="2">
    <source>
        <dbReference type="Proteomes" id="UP001498421"/>
    </source>
</evidence>
<dbReference type="Proteomes" id="UP001498421">
    <property type="component" value="Unassembled WGS sequence"/>
</dbReference>
<evidence type="ECO:0000313" key="1">
    <source>
        <dbReference type="EMBL" id="KAK7425893.1"/>
    </source>
</evidence>
<organism evidence="1 2">
    <name type="scientific">Neonectria magnoliae</name>
    <dbReference type="NCBI Taxonomy" id="2732573"/>
    <lineage>
        <taxon>Eukaryota</taxon>
        <taxon>Fungi</taxon>
        <taxon>Dikarya</taxon>
        <taxon>Ascomycota</taxon>
        <taxon>Pezizomycotina</taxon>
        <taxon>Sordariomycetes</taxon>
        <taxon>Hypocreomycetidae</taxon>
        <taxon>Hypocreales</taxon>
        <taxon>Nectriaceae</taxon>
        <taxon>Neonectria</taxon>
    </lineage>
</organism>
<comment type="caution">
    <text evidence="1">The sequence shown here is derived from an EMBL/GenBank/DDBJ whole genome shotgun (WGS) entry which is preliminary data.</text>
</comment>
<protein>
    <submittedName>
        <fullName evidence="1">Uncharacterized protein</fullName>
    </submittedName>
</protein>
<proteinExistence type="predicted"/>
<keyword evidence="2" id="KW-1185">Reference proteome</keyword>
<accession>A0ABR1HXG5</accession>